<keyword evidence="2" id="KW-0378">Hydrolase</keyword>
<keyword evidence="4" id="KW-0067">ATP-binding</keyword>
<evidence type="ECO:0000313" key="7">
    <source>
        <dbReference type="Proteomes" id="UP000189410"/>
    </source>
</evidence>
<gene>
    <name evidence="6" type="ORF">BZG73_14040</name>
</gene>
<evidence type="ECO:0000256" key="2">
    <source>
        <dbReference type="ARBA" id="ARBA00022801"/>
    </source>
</evidence>
<dbReference type="Pfam" id="PF00270">
    <property type="entry name" value="DEAD"/>
    <property type="match status" value="1"/>
</dbReference>
<sequence length="317" mass="36136">MNNIESVIEKLKIHSTQNQLPGTSISKERPLEETEINQLLGYASILSLSEKAEDKILAYEITTRLLEVRSVDDSKLLSSAEVIMSRLGNFPGRKLLKERFKFSGNKIPSFLKLECLSREVENSVFIDEESIKLTDFQYDFYKSLQEEKALSISAPTSAGKSFVLGLNLIKKLKEKDNQCIIYIVPTRALITEVSNRIRDSFRQYNLDDVIIRTAPFSISKEKIKHGAVYILTQERLMNYLSDTIGEKPAITSLIVDEAHEIQKGKRGILLQSSIDYLLKKYPRTEILFASPLIKNPGYFFDIFNISDNGKFFTETIS</sequence>
<dbReference type="InterPro" id="IPR011545">
    <property type="entry name" value="DEAD/DEAH_box_helicase_dom"/>
</dbReference>
<accession>A0ABX3K5R5</accession>
<dbReference type="InterPro" id="IPR050474">
    <property type="entry name" value="Hel308_SKI2-like"/>
</dbReference>
<evidence type="ECO:0000313" key="6">
    <source>
        <dbReference type="EMBL" id="OOE81154.1"/>
    </source>
</evidence>
<feature type="domain" description="Helicase ATP-binding" evidence="5">
    <location>
        <begin position="141"/>
        <end position="292"/>
    </location>
</feature>
<dbReference type="Gene3D" id="3.40.50.300">
    <property type="entry name" value="P-loop containing nucleotide triphosphate hydrolases"/>
    <property type="match status" value="1"/>
</dbReference>
<dbReference type="RefSeq" id="WP_131826206.1">
    <property type="nucleotide sequence ID" value="NZ_MUFB01000033.1"/>
</dbReference>
<dbReference type="SMART" id="SM00487">
    <property type="entry name" value="DEXDc"/>
    <property type="match status" value="1"/>
</dbReference>
<evidence type="ECO:0000259" key="5">
    <source>
        <dbReference type="PROSITE" id="PS51192"/>
    </source>
</evidence>
<reference evidence="6 7" key="1">
    <citation type="journal article" date="2017" name="Genome Announc.">
        <title>Draft Genome Sequences of Salinivibrio proteolyticus, Salinivibrio sharmensis, Salinivibrio siamensis, Salinivibrio costicola subsp. alcaliphilus, Salinivibrio costicola subsp. vallismortis, and 29 New Isolates Belonging to the Genus Salinivibrio.</title>
        <authorList>
            <person name="Lopez-Hermoso C."/>
            <person name="de la Haba R.R."/>
            <person name="Sanchez-Porro C."/>
            <person name="Bayliss S.C."/>
            <person name="Feil E.J."/>
            <person name="Ventosa A."/>
        </authorList>
    </citation>
    <scope>NUCLEOTIDE SEQUENCE [LARGE SCALE GENOMIC DNA]</scope>
    <source>
        <strain evidence="6 7">JCM 14472</strain>
    </source>
</reference>
<comment type="caution">
    <text evidence="6">The sequence shown here is derived from an EMBL/GenBank/DDBJ whole genome shotgun (WGS) entry which is preliminary data.</text>
</comment>
<dbReference type="PROSITE" id="PS51192">
    <property type="entry name" value="HELICASE_ATP_BIND_1"/>
    <property type="match status" value="1"/>
</dbReference>
<keyword evidence="7" id="KW-1185">Reference proteome</keyword>
<dbReference type="Proteomes" id="UP000189410">
    <property type="component" value="Unassembled WGS sequence"/>
</dbReference>
<dbReference type="EMBL" id="MUFB01000033">
    <property type="protein sequence ID" value="OOE81154.1"/>
    <property type="molecule type" value="Genomic_DNA"/>
</dbReference>
<evidence type="ECO:0000256" key="1">
    <source>
        <dbReference type="ARBA" id="ARBA00022741"/>
    </source>
</evidence>
<dbReference type="PANTHER" id="PTHR47961">
    <property type="entry name" value="DNA POLYMERASE THETA, PUTATIVE (AFU_ORTHOLOGUE AFUA_1G05260)-RELATED"/>
    <property type="match status" value="1"/>
</dbReference>
<protein>
    <submittedName>
        <fullName evidence="6">ATP-dependent DNA helicase</fullName>
    </submittedName>
</protein>
<dbReference type="PANTHER" id="PTHR47961:SF6">
    <property type="entry name" value="DNA-DIRECTED DNA POLYMERASE"/>
    <property type="match status" value="1"/>
</dbReference>
<keyword evidence="3 6" id="KW-0347">Helicase</keyword>
<dbReference type="InterPro" id="IPR027417">
    <property type="entry name" value="P-loop_NTPase"/>
</dbReference>
<proteinExistence type="predicted"/>
<dbReference type="GO" id="GO:0004386">
    <property type="term" value="F:helicase activity"/>
    <property type="evidence" value="ECO:0007669"/>
    <property type="project" value="UniProtKB-KW"/>
</dbReference>
<name>A0ABX3K5R5_9GAMM</name>
<evidence type="ECO:0000256" key="4">
    <source>
        <dbReference type="ARBA" id="ARBA00022840"/>
    </source>
</evidence>
<dbReference type="InterPro" id="IPR014001">
    <property type="entry name" value="Helicase_ATP-bd"/>
</dbReference>
<organism evidence="6 7">
    <name type="scientific">Salinivibrio siamensis</name>
    <dbReference type="NCBI Taxonomy" id="414286"/>
    <lineage>
        <taxon>Bacteria</taxon>
        <taxon>Pseudomonadati</taxon>
        <taxon>Pseudomonadota</taxon>
        <taxon>Gammaproteobacteria</taxon>
        <taxon>Vibrionales</taxon>
        <taxon>Vibrionaceae</taxon>
        <taxon>Salinivibrio</taxon>
    </lineage>
</organism>
<keyword evidence="1" id="KW-0547">Nucleotide-binding</keyword>
<evidence type="ECO:0000256" key="3">
    <source>
        <dbReference type="ARBA" id="ARBA00022806"/>
    </source>
</evidence>
<dbReference type="SUPFAM" id="SSF52540">
    <property type="entry name" value="P-loop containing nucleoside triphosphate hydrolases"/>
    <property type="match status" value="1"/>
</dbReference>
<feature type="non-terminal residue" evidence="6">
    <location>
        <position position="317"/>
    </location>
</feature>